<dbReference type="Gene3D" id="3.40.366.10">
    <property type="entry name" value="Malonyl-Coenzyme A Acyl Carrier Protein, domain 2"/>
    <property type="match status" value="3"/>
</dbReference>
<dbReference type="FunFam" id="3.40.366.10:FF:000006">
    <property type="entry name" value="Fatty acid synthase beta subunit dehydratase"/>
    <property type="match status" value="1"/>
</dbReference>
<dbReference type="GO" id="GO:0016787">
    <property type="term" value="F:hydrolase activity"/>
    <property type="evidence" value="ECO:0007669"/>
    <property type="project" value="UniProtKB-KW"/>
</dbReference>
<dbReference type="NCBIfam" id="TIGR00556">
    <property type="entry name" value="pantethn_trn"/>
    <property type="match status" value="1"/>
</dbReference>
<dbReference type="SUPFAM" id="SSF52151">
    <property type="entry name" value="FabD/lysophospholipase-like"/>
    <property type="match status" value="2"/>
</dbReference>
<dbReference type="GO" id="GO:0004318">
    <property type="term" value="F:enoyl-[acyl-carrier-protein] reductase (NADH) activity"/>
    <property type="evidence" value="ECO:0007669"/>
    <property type="project" value="InterPro"/>
</dbReference>
<evidence type="ECO:0000259" key="14">
    <source>
        <dbReference type="PROSITE" id="PS52004"/>
    </source>
</evidence>
<dbReference type="SUPFAM" id="SSF53901">
    <property type="entry name" value="Thiolase-like"/>
    <property type="match status" value="2"/>
</dbReference>
<dbReference type="GO" id="GO:0019171">
    <property type="term" value="F:(3R)-hydroxyacyl-[acyl-carrier-protein] dehydratase activity"/>
    <property type="evidence" value="ECO:0007669"/>
    <property type="project" value="InterPro"/>
</dbReference>
<dbReference type="Pfam" id="PF00109">
    <property type="entry name" value="ketoacyl-synt"/>
    <property type="match status" value="1"/>
</dbReference>
<dbReference type="InterPro" id="IPR047224">
    <property type="entry name" value="FAS_alpha_su_C"/>
</dbReference>
<comment type="catalytic activity">
    <reaction evidence="11">
        <text>a fatty acyl-[ACP] + malonyl-[ACP] + H(+) = a 3-oxoacyl-[ACP] + holo-[ACP] + CO2</text>
        <dbReference type="Rhea" id="RHEA:22836"/>
        <dbReference type="Rhea" id="RHEA-COMP:9623"/>
        <dbReference type="Rhea" id="RHEA-COMP:9685"/>
        <dbReference type="Rhea" id="RHEA-COMP:9916"/>
        <dbReference type="Rhea" id="RHEA-COMP:14125"/>
        <dbReference type="ChEBI" id="CHEBI:15378"/>
        <dbReference type="ChEBI" id="CHEBI:16526"/>
        <dbReference type="ChEBI" id="CHEBI:64479"/>
        <dbReference type="ChEBI" id="CHEBI:78449"/>
        <dbReference type="ChEBI" id="CHEBI:78776"/>
        <dbReference type="ChEBI" id="CHEBI:138651"/>
        <dbReference type="EC" id="2.3.1.41"/>
    </reaction>
</comment>
<dbReference type="Pfam" id="PF00698">
    <property type="entry name" value="Acyl_transf_1"/>
    <property type="match status" value="1"/>
</dbReference>
<dbReference type="EMBL" id="MTSL01000161">
    <property type="protein sequence ID" value="PJF17744.1"/>
    <property type="molecule type" value="Genomic_DNA"/>
</dbReference>
<dbReference type="InterPro" id="IPR009081">
    <property type="entry name" value="PP-bd_ACP"/>
</dbReference>
<evidence type="ECO:0000256" key="9">
    <source>
        <dbReference type="ARBA" id="ARBA00048237"/>
    </source>
</evidence>
<dbReference type="InterPro" id="IPR032088">
    <property type="entry name" value="SAT"/>
</dbReference>
<dbReference type="CDD" id="cd03447">
    <property type="entry name" value="FAS_MaoC"/>
    <property type="match status" value="1"/>
</dbReference>
<dbReference type="SUPFAM" id="SSF56214">
    <property type="entry name" value="4'-phosphopantetheinyl transferase"/>
    <property type="match status" value="1"/>
</dbReference>
<dbReference type="FunFam" id="3.30.70.2490:FF:000001">
    <property type="entry name" value="Fatty acid synthase subunit alpha"/>
    <property type="match status" value="1"/>
</dbReference>
<dbReference type="InterPro" id="IPR016039">
    <property type="entry name" value="Thiolase-like"/>
</dbReference>
<dbReference type="InterPro" id="IPR002539">
    <property type="entry name" value="MaoC-like_dom"/>
</dbReference>
<name>A0A2H9TJ10_9FUNG</name>
<dbReference type="STRING" id="1246581.A0A2H9TJ10"/>
<dbReference type="InterPro" id="IPR040883">
    <property type="entry name" value="FAS_meander"/>
</dbReference>
<dbReference type="Gene3D" id="3.30.70.2490">
    <property type="match status" value="1"/>
</dbReference>
<dbReference type="InterPro" id="IPR008278">
    <property type="entry name" value="4-PPantetheinyl_Trfase_dom"/>
</dbReference>
<evidence type="ECO:0000256" key="2">
    <source>
        <dbReference type="ARBA" id="ARBA00022553"/>
    </source>
</evidence>
<dbReference type="Pfam" id="PF01648">
    <property type="entry name" value="ACPS"/>
    <property type="match status" value="1"/>
</dbReference>
<dbReference type="InterPro" id="IPR003965">
    <property type="entry name" value="Fatty_acid_synthase"/>
</dbReference>
<evidence type="ECO:0000256" key="11">
    <source>
        <dbReference type="ARBA" id="ARBA00049541"/>
    </source>
</evidence>
<keyword evidence="2" id="KW-0597">Phosphoprotein</keyword>
<proteinExistence type="predicted"/>
<comment type="caution">
    <text evidence="15">The sequence shown here is derived from an EMBL/GenBank/DDBJ whole genome shotgun (WGS) entry which is preliminary data.</text>
</comment>
<dbReference type="PANTHER" id="PTHR10982">
    <property type="entry name" value="MALONYL COA-ACYL CARRIER PROTEIN TRANSACYLASE"/>
    <property type="match status" value="1"/>
</dbReference>
<dbReference type="SUPFAM" id="SSF51735">
    <property type="entry name" value="NAD(P)-binding Rossmann-fold domains"/>
    <property type="match status" value="1"/>
</dbReference>
<evidence type="ECO:0000313" key="15">
    <source>
        <dbReference type="EMBL" id="PJF17744.1"/>
    </source>
</evidence>
<dbReference type="Pfam" id="PF13452">
    <property type="entry name" value="FAS1_DH_region"/>
    <property type="match status" value="1"/>
</dbReference>
<feature type="domain" description="Carrier" evidence="13">
    <location>
        <begin position="2201"/>
        <end position="2278"/>
    </location>
</feature>
<dbReference type="Proteomes" id="UP000240830">
    <property type="component" value="Unassembled WGS sequence"/>
</dbReference>
<dbReference type="Gene3D" id="3.30.70.3330">
    <property type="match status" value="1"/>
</dbReference>
<dbReference type="InterPro" id="IPR039569">
    <property type="entry name" value="FAS1-like_DH_region"/>
</dbReference>
<keyword evidence="4" id="KW-0479">Metal-binding</keyword>
<evidence type="ECO:0000256" key="5">
    <source>
        <dbReference type="ARBA" id="ARBA00022801"/>
    </source>
</evidence>
<reference evidence="15 16" key="1">
    <citation type="submission" date="2016-10" db="EMBL/GenBank/DDBJ databases">
        <title>The genome of Paramicrosporidium saccamoebae is the missing link in understanding Cryptomycota and Microsporidia evolution.</title>
        <authorList>
            <person name="Quandt C.A."/>
            <person name="Beaudet D."/>
            <person name="Corsaro D."/>
            <person name="Michel R."/>
            <person name="Corradi N."/>
            <person name="James T."/>
        </authorList>
    </citation>
    <scope>NUCLEOTIDE SEQUENCE [LARGE SCALE GENOMIC DNA]</scope>
    <source>
        <strain evidence="15 16">KSL3</strain>
    </source>
</reference>
<dbReference type="Pfam" id="PF17951">
    <property type="entry name" value="FAS_meander"/>
    <property type="match status" value="1"/>
</dbReference>
<dbReference type="Gene3D" id="3.90.470.20">
    <property type="entry name" value="4'-phosphopantetheinyl transferase domain"/>
    <property type="match status" value="1"/>
</dbReference>
<gene>
    <name evidence="15" type="ORF">PSACC_02444</name>
</gene>
<dbReference type="Gene3D" id="3.20.20.70">
    <property type="entry name" value="Aldolase class I"/>
    <property type="match status" value="1"/>
</dbReference>
<dbReference type="FunFam" id="3.40.50.720:FF:000168">
    <property type="entry name" value="Fatty acid synthase subunit alpha"/>
    <property type="match status" value="1"/>
</dbReference>
<dbReference type="Gene3D" id="6.20.240.10">
    <property type="match status" value="1"/>
</dbReference>
<dbReference type="CDD" id="cd08950">
    <property type="entry name" value="KR_fFAS_SDR_c_like"/>
    <property type="match status" value="1"/>
</dbReference>
<feature type="compositionally biased region" description="Basic and acidic residues" evidence="12">
    <location>
        <begin position="3304"/>
        <end position="3315"/>
    </location>
</feature>
<dbReference type="GO" id="GO:0006633">
    <property type="term" value="P:fatty acid biosynthetic process"/>
    <property type="evidence" value="ECO:0007669"/>
    <property type="project" value="InterPro"/>
</dbReference>
<dbReference type="InterPro" id="IPR014030">
    <property type="entry name" value="Ketoacyl_synth_N"/>
</dbReference>
<dbReference type="Gene3D" id="6.10.60.10">
    <property type="match status" value="1"/>
</dbReference>
<feature type="compositionally biased region" description="Polar residues" evidence="12">
    <location>
        <begin position="3316"/>
        <end position="3327"/>
    </location>
</feature>
<dbReference type="GO" id="GO:0004321">
    <property type="term" value="F:fatty-acyl-CoA synthase activity"/>
    <property type="evidence" value="ECO:0007669"/>
    <property type="project" value="UniProtKB-EC"/>
</dbReference>
<dbReference type="InterPro" id="IPR016035">
    <property type="entry name" value="Acyl_Trfase/lysoPLipase"/>
</dbReference>
<dbReference type="Gene3D" id="1.20.930.70">
    <property type="match status" value="1"/>
</dbReference>
<dbReference type="Gene3D" id="6.10.140.1410">
    <property type="match status" value="1"/>
</dbReference>
<evidence type="ECO:0000256" key="8">
    <source>
        <dbReference type="ARBA" id="ARBA00023002"/>
    </source>
</evidence>
<dbReference type="CDD" id="cd00828">
    <property type="entry name" value="elong_cond_enzymes"/>
    <property type="match status" value="1"/>
</dbReference>
<dbReference type="InterPro" id="IPR040899">
    <property type="entry name" value="Fas_alpha_ACP"/>
</dbReference>
<evidence type="ECO:0000256" key="1">
    <source>
        <dbReference type="ARBA" id="ARBA00022450"/>
    </source>
</evidence>
<dbReference type="Pfam" id="PF08354">
    <property type="entry name" value="Fas1-AflB-like_hel"/>
    <property type="match status" value="1"/>
</dbReference>
<dbReference type="Gene3D" id="3.40.47.10">
    <property type="match status" value="1"/>
</dbReference>
<dbReference type="SUPFAM" id="SSF51412">
    <property type="entry name" value="Inosine monophosphate dehydrogenase (IMPDH)"/>
    <property type="match status" value="1"/>
</dbReference>
<dbReference type="Gene3D" id="3.40.50.720">
    <property type="entry name" value="NAD(P)-binding Rossmann-like Domain"/>
    <property type="match status" value="2"/>
</dbReference>
<keyword evidence="1" id="KW-0596">Phosphopantetheine</keyword>
<dbReference type="GO" id="GO:0004312">
    <property type="term" value="F:fatty acid synthase activity"/>
    <property type="evidence" value="ECO:0007669"/>
    <property type="project" value="InterPro"/>
</dbReference>
<dbReference type="Pfam" id="PF16073">
    <property type="entry name" value="SAT"/>
    <property type="match status" value="1"/>
</dbReference>
<dbReference type="Gene3D" id="3.90.25.70">
    <property type="match status" value="1"/>
</dbReference>
<dbReference type="OrthoDB" id="4251012at2759"/>
<comment type="catalytic activity">
    <reaction evidence="9">
        <text>acetyl-CoA + n malonyl-CoA + 2n NADPH + 4n H(+) = a long-chain-acyl-CoA + n CoA + n CO2 + 2n NADP(+).</text>
        <dbReference type="EC" id="2.3.1.86"/>
    </reaction>
</comment>
<dbReference type="Pfam" id="PF18314">
    <property type="entry name" value="FAS_I_H"/>
    <property type="match status" value="1"/>
</dbReference>
<dbReference type="InterPro" id="IPR018201">
    <property type="entry name" value="Ketoacyl_synth_AS"/>
</dbReference>
<sequence>MSAPQSNMLRYPSPESIRAISQDKTGRPLVIRGPKSEVVLYISADLWNTAERVRDDYKLRTARETIVEEYNEMELLLAFMRHTRLYVSMHSEDFPIRSLYKQLFMTLHLKYLGGCEPHSCIKEQLETLELRDSLRIYYEAFVELRDHDKSEDIANFSPKSALFGEVREERAKLLCVFGGQGNTEDLLEELVELEYTYQPLCRPFLKTVCRNLVNLSQDPAAMEYLSKGFDILHWIDEPDSRPPRQYLFSAAVSLPLVGLIQILNYYITCQILGKTPGLLRESLTATTGHSQGIVSASVISMSTTEEELMENTNNALQILFWIGLRSMQEYPEVTLDPKIQADSTANGEGVPTPMLAVTNLTLQDLQTQVDISNKFLAPTEKIEISLHNGPRAFVCSGPPKSLYGLNLLLRKLKAGSSLDQSKIPFSERKLKFSTKFLPISSPFHCSYLSKAVDKIMNDFQRNNLKLSPRLPIDASNNLLRALVEQICIRPVYWMVAITAKPTTHILDFGPGHASGIGALTHRNVDGSGVQVVLAGTIETPISHLQSRRHLFGSSASSVRYGVNWGAKFQPKLVHRKQPIMVAGMTPSTVDGDFVAACINAGYHVELAGGGHYNEKALRDKVKMISAKVSAGSGISLNVLFINQRQWGFQFPLAQVLRKEGVPIDGFTVAAGVPSLELATEIIAALLAVGIRHVSFKPGSIEGIMQVVTIAKHNSDCPIILQWTGGRAGGHHSYEDFYQPILDAYSAIRSCENIYLVAGSGFGDGEGTFPYIDGSWSHEFNFPSMPFDGILLGSRMMVAKEGKASKTVKETIASVAGVDNEKEWVKSYKGPAGGVVTVISELGEPIHKIATRGVLLWKELDETVFKLPRDKRLEYLMKHKSRIIQRLNQDSHKVWFGKLGSGAAADLDEMTYYEVLDRMAELLYVAHQKRWIDKSYHRLFFDFAQRAEERLANRPVPSCIPSNIDLSLNPDIDPKEFLAHMKTNATFSLDHLLSSDDRLYFIALCRRPGQKPVPFVPLFDENFDNWFKKDSLWQSEDVDAVVGQDAQRVCILQGPVAVKHCKKVDEPVKVILDGIMDFHVKKILETKYGGSVKQVPEVPWFGNLGNVECKDFASLGAIVEETSWGRTVSLLRDAPTPDEGEWLKCLSGGKKTWLSALLLSENIVQVKNAIANRVQIDETVQINDSVQVDGSLQAKSIVDNTVKALFAPRAGYAYHLDNACKSARISSNGKDLVHAVFNNDIIDIDLSYHGSQGLSVLKLQFKFVPSCPNYMIHEVMEGRNDRIKQFYWGLWFQTESEAEFKSTLDHDPLSVLFKSESTVSAELVGRFCRIVGNHAAAYSDNTIAPMDFAIVVAWKAVIKCLFPSKIDGDLLKLVHLSNQISYVGSAGPLVAGQKVESEAHISSIKWTPTGKIVEVEALARVAGKSILKVISKFMYRGVFDKNDLYFEKGSALLKKLMIASSEDLAVLKSKNWINWTTDKAMDQVRVGSILLIELDYLHLQDVSKNVLKAIECNGKILLKTDTKEYSLIGKVNFQSKESMKANPILTFLERHSYPLEVPTMFGSGIPIAEDSEIILTTSSTNQTYSDNSGDHNPIHTDQLIADFAALPGTITHGMWTSAAVRSVVETYAAENQPLRVRDYEAVFDDMVLPSDKLQVRLYHVGMKDGRKLIKIETTNQQGVVVMHGVAEVDQPRTAFVFTGQGSQEVGMGMDLYQTSKIAKDLWDMADEHFFTTYGFSIIDIVRNNPKNLTVHFGGPRGQEIKANYRSMTYETVDARGATKSVALFPGITDASTSHTFSSPNGLLSATQFTQPALTLMEKAAYEDMKQRGLAGPETSFAGHSLGEYAALASVGNVLSIETLCDVVFYRGLTMQVAVERDSLGRSNYGMVAANPTRVGSGFDDHALRELVPLIATTCQKLLEIVNYNVENWQYVVAGELEALETLTSVLNYIATQKYDIQKLISEMGISKIQENLKLMIKEAYNRTMDRKNTNGFLTLDRGIATIPLAGIDVPFHSSFLLGGVKSFRKCLEAKIKTVSVDPNILRGHYIPNLTGVPFDTSLEYIKLVLERCDSLVLNDIVKNWSKAPKSAAELQIIARSILIELLAFQFASPVRWIETQDVLFKSLAIERLIEIGPTPVLSGMAERTLKIKYQEYDDALYQSRTLWSYVKNKSEIYYEYLPKEEVKESASKPAQLTRPAQLNVVPKSATPKKRLEYPYITKKTLEEVSPTKSIKDLSGGKSTLQNEILADLQKEFGEGVPDRSEELSLKDLGAHIKPIFTKQPGKFTSTLLAKMFAGKMPAGFTAGAAKDLLDKEFGLGPKAADQLFLFSRIAADDAARTWLRDAATKFFSSHQLDLPSGGSQDGQQEVSVISSAELEKMQSKHKRLIRQQIELFANYVEQNLLEFHNAAADKSEQIAALQKDVDLWLAEFGQGFQDGIRPMFSSLKTRRYDSYWNWSRQDVFMLYYDIIFGRLVNVDRDVTAKCLHVMNRSSRELVDFMEYHIFKSPKVVNDEVSLESYQLLRQYGEMLVSQVKESLNRPPMYKDVSSHTRPQVQISFDGSIEYSEIRRSGVGSFEAYVNEMQQGSELLGKSGRPLVFIRERSQEDHNQWTFSDLKTKVYMAAISDMASNGVSYEGKTALLTGCGKGSIGCEVLKGLLSGGAKVVVTTSSFTRGTVDYFRSIYESHGARSSCLIIAPFNQASLRDIESLIEYIYNQDGSKGLGWDLDYIVPFAAIPENGREMTDIDYKSELAHRIMLTNVLRLAGLVAKAKKDRRIETRPAQVVLPLSPNHGIFGGDGLYAESKLGLETLFNRWSSESWGDYLSIVGAVIGWTRGTGLMNENNMIAEAMERAGLRTFSSNEMAFNILGLMHPQMVRMSEEGPVYGDLNGGLDVIKNLAQFTKDIRQKMTDGAQIRRALAKERLMEASLEVNPVERVPTVKPRANMEFKYPKLSTVKTDKVFADLLDLSHVVVVTGFSEVGPWGNSRTRWEMEAEGELSLEGCIEMAWIMGLVKYHNGVDTAGKVYAGWVDAKSGEPVQDYDIKPKYEKQILEHSGIRFVEPELFNGYDPNKKHLSQEIVIDYDMVPFEASKEEADQFKLMHGEMVDVYQNDNGSWNIRLKRGAIIYVPKALRFDRLVAGQIPTGWNAERYGIPKDIVQQVDPLTLYTLVATVEALVSAGITDPYEFYQYVHVSEVGNTSGGGEGGMVSNRGIFLNRFLDKPTQADVLQECFINTMPAWVNLLLLSSSGPIKTPVGACATAVESVEIGVQTILDGKARVVIVGGYDDFQEESSYEFAQMKATSNTVDEMAKGRQPDEMSRPTTTSRGGFMESQGSGIQILMTAELALQMGCPIYGIVALTNTATDKEGRSIPAPGQGILTTARSVRPLGYKPRILDVKHRHAQLMKAQQTIKEWFADEVKALHEEAEMIGDETERKLFMSSRSKDIELECAQREKKEKVLWGFDFWKQDSRISPIEGALAVYGLDIDDIGVASFHGTGTKANDINESEVMNKQLKHLGRSKGNLMPCVFQKYLTGHPKGAAAAALQILNTGIIPGNRNADNIDEKLTDFNCLLFLSRTIRTTGIRAAILKSFGFGQVGGEVLVIHPDYLFRAIDQAVAREYVEKRVKRQAKTFRYLQDSLIGVAPLVQVKNEPPYSADLESSVYLNPAARAEYDAAKNSWTFKAASMEKTEAEALFDTKPDGISAMVQATLSTVSNVCGVGVDVQLVSEINIDDETFLQRNFTEAERQYCAKQPDAKASFAGRWAAKESVLKALCNASDRRPDWLEGAGGALCGIEIMPDASGAPTVLFGGNLAGKISAAPKVSISHSGAYAVAIAVITK</sequence>
<dbReference type="GO" id="GO:0008897">
    <property type="term" value="F:holo-[acyl-carrier-protein] synthase activity"/>
    <property type="evidence" value="ECO:0007669"/>
    <property type="project" value="InterPro"/>
</dbReference>
<feature type="domain" description="Ketosynthase family 3 (KS3)" evidence="14">
    <location>
        <begin position="3072"/>
        <end position="3601"/>
    </location>
</feature>
<dbReference type="InterPro" id="IPR037143">
    <property type="entry name" value="4-PPantetheinyl_Trfase_dom_sf"/>
</dbReference>
<dbReference type="InterPro" id="IPR036291">
    <property type="entry name" value="NAD(P)-bd_dom_sf"/>
</dbReference>
<dbReference type="Gene3D" id="6.10.140.1400">
    <property type="match status" value="1"/>
</dbReference>
<organism evidence="15 16">
    <name type="scientific">Paramicrosporidium saccamoebae</name>
    <dbReference type="NCBI Taxonomy" id="1246581"/>
    <lineage>
        <taxon>Eukaryota</taxon>
        <taxon>Fungi</taxon>
        <taxon>Fungi incertae sedis</taxon>
        <taxon>Cryptomycota</taxon>
        <taxon>Cryptomycota incertae sedis</taxon>
        <taxon>Paramicrosporidium</taxon>
    </lineage>
</organism>
<dbReference type="InterPro" id="IPR004568">
    <property type="entry name" value="Ppantetheine-prot_Trfase_dom"/>
</dbReference>
<dbReference type="SMART" id="SM00827">
    <property type="entry name" value="PKS_AT"/>
    <property type="match status" value="1"/>
</dbReference>
<dbReference type="PROSITE" id="PS50075">
    <property type="entry name" value="CARRIER"/>
    <property type="match status" value="1"/>
</dbReference>
<evidence type="ECO:0000313" key="16">
    <source>
        <dbReference type="Proteomes" id="UP000240830"/>
    </source>
</evidence>
<evidence type="ECO:0000256" key="10">
    <source>
        <dbReference type="ARBA" id="ARBA00048508"/>
    </source>
</evidence>
<comment type="catalytic activity">
    <reaction evidence="10">
        <text>a (3R)-hydroxyacyl-[ACP] + NADP(+) = a 3-oxoacyl-[ACP] + NADPH + H(+)</text>
        <dbReference type="Rhea" id="RHEA:17397"/>
        <dbReference type="Rhea" id="RHEA-COMP:9916"/>
        <dbReference type="Rhea" id="RHEA-COMP:9945"/>
        <dbReference type="ChEBI" id="CHEBI:15378"/>
        <dbReference type="ChEBI" id="CHEBI:57783"/>
        <dbReference type="ChEBI" id="CHEBI:58349"/>
        <dbReference type="ChEBI" id="CHEBI:78776"/>
        <dbReference type="ChEBI" id="CHEBI:78827"/>
        <dbReference type="EC" id="1.1.1.100"/>
    </reaction>
</comment>
<dbReference type="GO" id="GO:0004315">
    <property type="term" value="F:3-oxoacyl-[acyl-carrier-protein] synthase activity"/>
    <property type="evidence" value="ECO:0007669"/>
    <property type="project" value="UniProtKB-EC"/>
</dbReference>
<dbReference type="SUPFAM" id="SSF54637">
    <property type="entry name" value="Thioesterase/thiol ester dehydrase-isomerase"/>
    <property type="match status" value="2"/>
</dbReference>
<feature type="region of interest" description="Disordered" evidence="12">
    <location>
        <begin position="3302"/>
        <end position="3327"/>
    </location>
</feature>
<dbReference type="Pfam" id="PF02801">
    <property type="entry name" value="Ketoacyl-synt_C"/>
    <property type="match status" value="1"/>
</dbReference>
<dbReference type="InterPro" id="IPR014043">
    <property type="entry name" value="Acyl_transferase_dom"/>
</dbReference>
<evidence type="ECO:0000256" key="7">
    <source>
        <dbReference type="ARBA" id="ARBA00022857"/>
    </source>
</evidence>
<dbReference type="Pfam" id="PF01575">
    <property type="entry name" value="MaoC_dehydratas"/>
    <property type="match status" value="1"/>
</dbReference>
<dbReference type="Gene3D" id="6.10.250.1930">
    <property type="match status" value="1"/>
</dbReference>
<keyword evidence="3" id="KW-0808">Transferase</keyword>
<dbReference type="Pfam" id="PF22235">
    <property type="entry name" value="FAS1_thioest_ins"/>
    <property type="match status" value="1"/>
</dbReference>
<dbReference type="InterPro" id="IPR014031">
    <property type="entry name" value="Ketoacyl_synth_C"/>
</dbReference>
<evidence type="ECO:0000256" key="4">
    <source>
        <dbReference type="ARBA" id="ARBA00022723"/>
    </source>
</evidence>
<dbReference type="PROSITE" id="PS00606">
    <property type="entry name" value="KS3_1"/>
    <property type="match status" value="1"/>
</dbReference>
<dbReference type="GO" id="GO:0000287">
    <property type="term" value="F:magnesium ion binding"/>
    <property type="evidence" value="ECO:0007669"/>
    <property type="project" value="InterPro"/>
</dbReference>
<evidence type="ECO:0000259" key="13">
    <source>
        <dbReference type="PROSITE" id="PS50075"/>
    </source>
</evidence>
<evidence type="ECO:0000256" key="6">
    <source>
        <dbReference type="ARBA" id="ARBA00022842"/>
    </source>
</evidence>
<dbReference type="Gene3D" id="1.20.1050.120">
    <property type="match status" value="1"/>
</dbReference>
<dbReference type="Gene3D" id="3.30.1120.100">
    <property type="match status" value="2"/>
</dbReference>
<dbReference type="GO" id="GO:0005835">
    <property type="term" value="C:fatty acid synthase complex"/>
    <property type="evidence" value="ECO:0007669"/>
    <property type="project" value="InterPro"/>
</dbReference>
<evidence type="ECO:0000256" key="12">
    <source>
        <dbReference type="SAM" id="MobiDB-lite"/>
    </source>
</evidence>
<dbReference type="PROSITE" id="PS52004">
    <property type="entry name" value="KS3_2"/>
    <property type="match status" value="1"/>
</dbReference>
<protein>
    <submittedName>
        <fullName evidence="15">Putative Fas2p</fullName>
    </submittedName>
</protein>
<dbReference type="FunFam" id="3.30.70.3330:FF:000001">
    <property type="entry name" value="Fatty acid synthase subunit beta dehydratase"/>
    <property type="match status" value="1"/>
</dbReference>
<dbReference type="InterPro" id="IPR029069">
    <property type="entry name" value="HotDog_dom_sf"/>
</dbReference>
<dbReference type="InterPro" id="IPR001227">
    <property type="entry name" value="Ac_transferase_dom_sf"/>
</dbReference>
<dbReference type="Pfam" id="PF18325">
    <property type="entry name" value="Fas_alpha_ACP"/>
    <property type="match status" value="1"/>
</dbReference>
<keyword evidence="7" id="KW-0521">NADP</keyword>
<dbReference type="PRINTS" id="PR01483">
    <property type="entry name" value="FASYNTHASE"/>
</dbReference>
<dbReference type="GO" id="GO:0004316">
    <property type="term" value="F:3-oxoacyl-[acyl-carrier-protein] reductase (NADPH) activity"/>
    <property type="evidence" value="ECO:0007669"/>
    <property type="project" value="UniProtKB-EC"/>
</dbReference>
<dbReference type="PANTHER" id="PTHR10982:SF21">
    <property type="entry name" value="FATTY ACID SYNTHASE SUBUNIT BETA"/>
    <property type="match status" value="1"/>
</dbReference>
<dbReference type="InterPro" id="IPR013785">
    <property type="entry name" value="Aldolase_TIM"/>
</dbReference>
<dbReference type="Gene3D" id="3.10.129.10">
    <property type="entry name" value="Hotdog Thioesterase"/>
    <property type="match status" value="1"/>
</dbReference>
<dbReference type="InterPro" id="IPR020841">
    <property type="entry name" value="PKS_Beta-ketoAc_synthase_dom"/>
</dbReference>
<dbReference type="FunFam" id="3.90.25.70:FF:000001">
    <property type="entry name" value="Fatty acid synthase subunit alpha"/>
    <property type="match status" value="1"/>
</dbReference>
<keyword evidence="8" id="KW-0560">Oxidoreductase</keyword>
<keyword evidence="5" id="KW-0378">Hydrolase</keyword>
<keyword evidence="16" id="KW-1185">Reference proteome</keyword>
<evidence type="ECO:0000256" key="3">
    <source>
        <dbReference type="ARBA" id="ARBA00022679"/>
    </source>
</evidence>
<dbReference type="InterPro" id="IPR041550">
    <property type="entry name" value="FASI_helical"/>
</dbReference>
<dbReference type="InterPro" id="IPR050830">
    <property type="entry name" value="Fungal_FAS"/>
</dbReference>
<keyword evidence="6" id="KW-0460">Magnesium</keyword>
<accession>A0A2H9TJ10</accession>
<dbReference type="InterPro" id="IPR013565">
    <property type="entry name" value="Fas1/AflB-like_central"/>
</dbReference>